<organismHost>
    <name type="scientific">Sus scrofa</name>
    <name type="common">Pig</name>
    <dbReference type="NCBI Taxonomy" id="9823"/>
</organismHost>
<comment type="subcellular location">
    <subcellularLocation>
        <location evidence="1">Virion membrane</location>
        <topology evidence="1">Single-pass membrane protein</topology>
    </subcellularLocation>
</comment>
<proteinExistence type="predicted"/>
<dbReference type="KEGG" id="vg:932407"/>
<evidence type="ECO:0000313" key="10">
    <source>
        <dbReference type="EMBL" id="QQG31511.1"/>
    </source>
</evidence>
<dbReference type="EMBL" id="MW036632">
    <property type="protein sequence ID" value="QQG31511.1"/>
    <property type="molecule type" value="Genomic_DNA"/>
</dbReference>
<evidence type="ECO:0000256" key="9">
    <source>
        <dbReference type="SAM" id="Phobius"/>
    </source>
</evidence>
<feature type="transmembrane region" description="Helical" evidence="9">
    <location>
        <begin position="180"/>
        <end position="199"/>
    </location>
</feature>
<dbReference type="Pfam" id="PF02442">
    <property type="entry name" value="L1R_F9L"/>
    <property type="match status" value="1"/>
</dbReference>
<keyword evidence="3" id="KW-0261">Viral envelope protein</keyword>
<keyword evidence="3" id="KW-0946">Virion</keyword>
<protein>
    <submittedName>
        <fullName evidence="10">S-S bond formation pathway protein</fullName>
    </submittedName>
</protein>
<keyword evidence="4" id="KW-0426">Late protein</keyword>
<evidence type="ECO:0000256" key="8">
    <source>
        <dbReference type="ARBA" id="ARBA00034668"/>
    </source>
</evidence>
<evidence type="ECO:0000256" key="5">
    <source>
        <dbReference type="ARBA" id="ARBA00022989"/>
    </source>
</evidence>
<keyword evidence="7" id="KW-1015">Disulfide bond</keyword>
<comment type="function">
    <text evidence="8">Component of the entry fusion complex (EFC), which consists of 11 proteins. During cell infection, this complex mediates entry of the virion core into the host cytoplasm by a two-step mechanism consisting of lipid mixing of the viral and cellular membranes and subsequent pore formation.</text>
</comment>
<evidence type="ECO:0000256" key="4">
    <source>
        <dbReference type="ARBA" id="ARBA00022921"/>
    </source>
</evidence>
<dbReference type="GO" id="GO:0019031">
    <property type="term" value="C:viral envelope"/>
    <property type="evidence" value="ECO:0007669"/>
    <property type="project" value="UniProtKB-KW"/>
</dbReference>
<keyword evidence="5 9" id="KW-1133">Transmembrane helix</keyword>
<keyword evidence="2 9" id="KW-0812">Transmembrane</keyword>
<evidence type="ECO:0000256" key="3">
    <source>
        <dbReference type="ARBA" id="ARBA00022879"/>
    </source>
</evidence>
<evidence type="ECO:0000256" key="6">
    <source>
        <dbReference type="ARBA" id="ARBA00023136"/>
    </source>
</evidence>
<sequence>MENPVRINTLYNVFVERYIENLSIYSIPINSTCGIHIGEIKGTFKRCFLKILNMCINDKELSFNILIKTLKDVTSTLSQKEKEELSKEIGIDILNNDPKYVPEIIRNCSSSADVTNIIDIQTLDVGKCIAPYDKQILLQIVNSGTAEANCVMNSIMNSMNRRYIDNANIYNYLNLTNRPWFIFSIIIIAIIFVIGICSIKRRIGIKYKYGTFLYV</sequence>
<dbReference type="OrthoDB" id="8274at10239"/>
<dbReference type="GO" id="GO:0055036">
    <property type="term" value="C:virion membrane"/>
    <property type="evidence" value="ECO:0007669"/>
    <property type="project" value="UniProtKB-SubCell"/>
</dbReference>
<dbReference type="InterPro" id="IPR003472">
    <property type="entry name" value="Virion_mem_poxvirus_L1"/>
</dbReference>
<dbReference type="Proteomes" id="UP000671927">
    <property type="component" value="Segment"/>
</dbReference>
<evidence type="ECO:0000256" key="7">
    <source>
        <dbReference type="ARBA" id="ARBA00023157"/>
    </source>
</evidence>
<name>A0A881SXX9_SWPV</name>
<evidence type="ECO:0000256" key="2">
    <source>
        <dbReference type="ARBA" id="ARBA00022692"/>
    </source>
</evidence>
<reference evidence="10" key="1">
    <citation type="journal article" date="2021" name="Arch. Virol.">
        <title>First complete genome characterization of swinepox virus directly from a clinical sample indicates divergence of a Eurasian-lineage virus.</title>
        <authorList>
            <person name="Aasdev A."/>
            <person name="Mishra A."/>
            <person name="Bora D.P."/>
            <person name="Kurkure N.V."/>
            <person name="Barman N.N."/>
            <person name="Raut A.A."/>
        </authorList>
    </citation>
    <scope>NUCLEOTIDE SEQUENCE</scope>
    <source>
        <strain evidence="10">SwPV/India-Assam/16</strain>
    </source>
</reference>
<organism evidence="10">
    <name type="scientific">Swinepox virus</name>
    <name type="common">SWPV</name>
    <dbReference type="NCBI Taxonomy" id="10276"/>
    <lineage>
        <taxon>Viruses</taxon>
        <taxon>Varidnaviria</taxon>
        <taxon>Bamfordvirae</taxon>
        <taxon>Nucleocytoviricota</taxon>
        <taxon>Pokkesviricetes</taxon>
        <taxon>Chitovirales</taxon>
        <taxon>Poxviridae</taxon>
        <taxon>Chordopoxvirinae</taxon>
        <taxon>Suipoxvirus</taxon>
        <taxon>Suipoxvirus swinepox</taxon>
    </lineage>
</organism>
<accession>A0A881SXX9</accession>
<gene>
    <name evidence="10" type="primary">SwPV020</name>
</gene>
<keyword evidence="6 9" id="KW-0472">Membrane</keyword>
<dbReference type="SMR" id="A0A881SXX9"/>
<evidence type="ECO:0000256" key="1">
    <source>
        <dbReference type="ARBA" id="ARBA00004381"/>
    </source>
</evidence>